<sequence length="413" mass="45006">MPRNHHLREQIASFAVSMSLVGSLAGGTLGCSDAGRDGVSTEPAAELYSVGSIVQSPEGRTLLVQTLRSLDEDTTNENALEFAGNSRHWAHGGAVFIGLDEEPTIEKYVPDEAGVLQPSGRVSFLSFGLTSIPAGNIFLAENKAYLMAEGVYKIIVWNPSTMEIDGEIDLAPLKREGFDIEIYYPNRAGNRVYTPLRYVNFAAGEILHEVGLVQIDTDGDVVVADAHDDRCVGASQPAIADDGTLYVLADGRSYLAQLYATQRMTPPPKNCILRILPGETTFDPDFYTEIQAITGGKEVVTPLWYAGGGVGVAKMFYPDQIPPGTDTSGYKLWYQPAFKLWRIELGDTVRAEEVPGAPFSMNAFGGVTLDGRVFIGETEDGATSTIYEVDPDESRIQSHFVMEGLMRDLYKLR</sequence>
<evidence type="ECO:0008006" key="3">
    <source>
        <dbReference type="Google" id="ProtNLM"/>
    </source>
</evidence>
<accession>A0A0K1ECA5</accession>
<dbReference type="KEGG" id="ccro:CMC5_023360"/>
<protein>
    <recommendedName>
        <fullName evidence="3">Lipoprotein</fullName>
    </recommendedName>
</protein>
<evidence type="ECO:0000313" key="1">
    <source>
        <dbReference type="EMBL" id="AKT38193.1"/>
    </source>
</evidence>
<dbReference type="Proteomes" id="UP000067626">
    <property type="component" value="Chromosome"/>
</dbReference>
<dbReference type="EMBL" id="CP012159">
    <property type="protein sequence ID" value="AKT38193.1"/>
    <property type="molecule type" value="Genomic_DNA"/>
</dbReference>
<keyword evidence="2" id="KW-1185">Reference proteome</keyword>
<organism evidence="1 2">
    <name type="scientific">Chondromyces crocatus</name>
    <dbReference type="NCBI Taxonomy" id="52"/>
    <lineage>
        <taxon>Bacteria</taxon>
        <taxon>Pseudomonadati</taxon>
        <taxon>Myxococcota</taxon>
        <taxon>Polyangia</taxon>
        <taxon>Polyangiales</taxon>
        <taxon>Polyangiaceae</taxon>
        <taxon>Chondromyces</taxon>
    </lineage>
</organism>
<dbReference type="PROSITE" id="PS51257">
    <property type="entry name" value="PROKAR_LIPOPROTEIN"/>
    <property type="match status" value="1"/>
</dbReference>
<evidence type="ECO:0000313" key="2">
    <source>
        <dbReference type="Proteomes" id="UP000067626"/>
    </source>
</evidence>
<dbReference type="STRING" id="52.CMC5_023360"/>
<gene>
    <name evidence="1" type="ORF">CMC5_023360</name>
</gene>
<name>A0A0K1ECA5_CHOCO</name>
<dbReference type="AlphaFoldDB" id="A0A0K1ECA5"/>
<reference evidence="1 2" key="1">
    <citation type="submission" date="2015-07" db="EMBL/GenBank/DDBJ databases">
        <title>Genome analysis of myxobacterium Chondromyces crocatus Cm c5 reveals a high potential for natural compound synthesis and the genetic basis for the loss of fruiting body formation.</title>
        <authorList>
            <person name="Zaburannyi N."/>
            <person name="Bunk B."/>
            <person name="Maier J."/>
            <person name="Overmann J."/>
            <person name="Mueller R."/>
        </authorList>
    </citation>
    <scope>NUCLEOTIDE SEQUENCE [LARGE SCALE GENOMIC DNA]</scope>
    <source>
        <strain evidence="1 2">Cm c5</strain>
    </source>
</reference>
<proteinExistence type="predicted"/>
<dbReference type="OrthoDB" id="5379593at2"/>
<dbReference type="SUPFAM" id="SSF101898">
    <property type="entry name" value="NHL repeat"/>
    <property type="match status" value="1"/>
</dbReference>